<evidence type="ECO:0000256" key="1">
    <source>
        <dbReference type="SAM" id="MobiDB-lite"/>
    </source>
</evidence>
<reference evidence="3" key="1">
    <citation type="journal article" date="2019" name="Int. J. Syst. Evol. Microbiol.">
        <title>The Global Catalogue of Microorganisms (GCM) 10K type strain sequencing project: providing services to taxonomists for standard genome sequencing and annotation.</title>
        <authorList>
            <consortium name="The Broad Institute Genomics Platform"/>
            <consortium name="The Broad Institute Genome Sequencing Center for Infectious Disease"/>
            <person name="Wu L."/>
            <person name="Ma J."/>
        </authorList>
    </citation>
    <scope>NUCLEOTIDE SEQUENCE [LARGE SCALE GENOMIC DNA]</scope>
    <source>
        <strain evidence="3">CCM 8702</strain>
    </source>
</reference>
<sequence length="127" mass="13767">MNRNSAGGIELDRLLSRVEDWTEDLLLRGTSQFAVEDAKRLEALADEAQRLGMELLEDLLRKLGRSGEQSRLAASDMERAEASKVAGLFFRLCSYTELARQSVGGSSESADADEAAEAASAEEQADA</sequence>
<organism evidence="2 3">
    <name type="scientific">Saccharibacillus endophyticus</name>
    <dbReference type="NCBI Taxonomy" id="2060666"/>
    <lineage>
        <taxon>Bacteria</taxon>
        <taxon>Bacillati</taxon>
        <taxon>Bacillota</taxon>
        <taxon>Bacilli</taxon>
        <taxon>Bacillales</taxon>
        <taxon>Paenibacillaceae</taxon>
        <taxon>Saccharibacillus</taxon>
    </lineage>
</organism>
<evidence type="ECO:0000313" key="2">
    <source>
        <dbReference type="EMBL" id="GGH81740.1"/>
    </source>
</evidence>
<evidence type="ECO:0000313" key="3">
    <source>
        <dbReference type="Proteomes" id="UP000605427"/>
    </source>
</evidence>
<proteinExistence type="predicted"/>
<comment type="caution">
    <text evidence="2">The sequence shown here is derived from an EMBL/GenBank/DDBJ whole genome shotgun (WGS) entry which is preliminary data.</text>
</comment>
<protein>
    <submittedName>
        <fullName evidence="2">Uncharacterized protein</fullName>
    </submittedName>
</protein>
<feature type="region of interest" description="Disordered" evidence="1">
    <location>
        <begin position="103"/>
        <end position="127"/>
    </location>
</feature>
<feature type="compositionally biased region" description="Low complexity" evidence="1">
    <location>
        <begin position="117"/>
        <end position="127"/>
    </location>
</feature>
<name>A0ABQ2A0B2_9BACL</name>
<keyword evidence="3" id="KW-1185">Reference proteome</keyword>
<accession>A0ABQ2A0B2</accession>
<gene>
    <name evidence="2" type="ORF">GCM10007362_32000</name>
</gene>
<dbReference type="RefSeq" id="WP_172245312.1">
    <property type="nucleotide sequence ID" value="NZ_BMDD01000004.1"/>
</dbReference>
<dbReference type="Proteomes" id="UP000605427">
    <property type="component" value="Unassembled WGS sequence"/>
</dbReference>
<dbReference type="EMBL" id="BMDD01000004">
    <property type="protein sequence ID" value="GGH81740.1"/>
    <property type="molecule type" value="Genomic_DNA"/>
</dbReference>